<evidence type="ECO:0000313" key="4">
    <source>
        <dbReference type="Proteomes" id="UP000184050"/>
    </source>
</evidence>
<feature type="transmembrane region" description="Helical" evidence="2">
    <location>
        <begin position="29"/>
        <end position="48"/>
    </location>
</feature>
<keyword evidence="2" id="KW-1133">Transmembrane helix</keyword>
<keyword evidence="2" id="KW-0472">Membrane</keyword>
<dbReference type="AlphaFoldDB" id="A0A1M6F287"/>
<dbReference type="STRING" id="1168035.SAMN05444280_1085"/>
<gene>
    <name evidence="3" type="ORF">SAMN05444280_1085</name>
</gene>
<evidence type="ECO:0000313" key="3">
    <source>
        <dbReference type="EMBL" id="SHI91729.1"/>
    </source>
</evidence>
<reference evidence="3 4" key="1">
    <citation type="submission" date="2016-11" db="EMBL/GenBank/DDBJ databases">
        <authorList>
            <person name="Jaros S."/>
            <person name="Januszkiewicz K."/>
            <person name="Wedrychowicz H."/>
        </authorList>
    </citation>
    <scope>NUCLEOTIDE SEQUENCE [LARGE SCALE GENOMIC DNA]</scope>
    <source>
        <strain evidence="3 4">DSM 27063</strain>
    </source>
</reference>
<dbReference type="Proteomes" id="UP000184050">
    <property type="component" value="Unassembled WGS sequence"/>
</dbReference>
<evidence type="ECO:0000256" key="2">
    <source>
        <dbReference type="SAM" id="Phobius"/>
    </source>
</evidence>
<sequence>MFKLLFLFTSTILFLRNLNQEVIFIRKNINFLFVFILPIYFYIVQNSIQNKHTHFYSNGIVVTHSHPLNSENENPVENHQHTKTEICLFSQLNFDYYNFSQELQILAVEPPEFILPFLPKEGNYNSVSLFQPAPRGPPPQKSHPILRAA</sequence>
<keyword evidence="2" id="KW-0812">Transmembrane</keyword>
<feature type="region of interest" description="Disordered" evidence="1">
    <location>
        <begin position="129"/>
        <end position="149"/>
    </location>
</feature>
<organism evidence="3 4">
    <name type="scientific">Tangfeifania diversioriginum</name>
    <dbReference type="NCBI Taxonomy" id="1168035"/>
    <lineage>
        <taxon>Bacteria</taxon>
        <taxon>Pseudomonadati</taxon>
        <taxon>Bacteroidota</taxon>
        <taxon>Bacteroidia</taxon>
        <taxon>Marinilabiliales</taxon>
        <taxon>Prolixibacteraceae</taxon>
        <taxon>Tangfeifania</taxon>
    </lineage>
</organism>
<evidence type="ECO:0000256" key="1">
    <source>
        <dbReference type="SAM" id="MobiDB-lite"/>
    </source>
</evidence>
<name>A0A1M6F287_9BACT</name>
<accession>A0A1M6F287</accession>
<dbReference type="EMBL" id="FQZE01000008">
    <property type="protein sequence ID" value="SHI91729.1"/>
    <property type="molecule type" value="Genomic_DNA"/>
</dbReference>
<keyword evidence="4" id="KW-1185">Reference proteome</keyword>
<proteinExistence type="predicted"/>
<protein>
    <submittedName>
        <fullName evidence="3">Uncharacterized protein</fullName>
    </submittedName>
</protein>